<reference evidence="1 2" key="1">
    <citation type="submission" date="2019-04" db="EMBL/GenBank/DDBJ databases">
        <title>Genome of a novel bacterium Candidatus Jettenia ecosi reconstructed from metagenome of an anammox bioreactor.</title>
        <authorList>
            <person name="Mardanov A.V."/>
            <person name="Beletsky A.V."/>
            <person name="Ravin N.V."/>
            <person name="Botchkova E.A."/>
            <person name="Litti Y.V."/>
            <person name="Nozhevnikova A.N."/>
        </authorList>
    </citation>
    <scope>NUCLEOTIDE SEQUENCE [LARGE SCALE GENOMIC DNA]</scope>
    <source>
        <strain evidence="1">J2</strain>
    </source>
</reference>
<gene>
    <name evidence="1" type="ORF">JETT_0829</name>
</gene>
<accession>A0A533QDH1</accession>
<proteinExistence type="predicted"/>
<organism evidence="1 2">
    <name type="scientific">Candidatus Jettenia ecosi</name>
    <dbReference type="NCBI Taxonomy" id="2494326"/>
    <lineage>
        <taxon>Bacteria</taxon>
        <taxon>Pseudomonadati</taxon>
        <taxon>Planctomycetota</taxon>
        <taxon>Candidatus Brocadiia</taxon>
        <taxon>Candidatus Brocadiales</taxon>
        <taxon>Candidatus Brocadiaceae</taxon>
        <taxon>Candidatus Jettenia</taxon>
    </lineage>
</organism>
<dbReference type="EMBL" id="SULG01000012">
    <property type="protein sequence ID" value="TLD42807.1"/>
    <property type="molecule type" value="Genomic_DNA"/>
</dbReference>
<comment type="caution">
    <text evidence="1">The sequence shown here is derived from an EMBL/GenBank/DDBJ whole genome shotgun (WGS) entry which is preliminary data.</text>
</comment>
<protein>
    <submittedName>
        <fullName evidence="1">Uncharacterized protein</fullName>
    </submittedName>
</protein>
<name>A0A533QDH1_9BACT</name>
<sequence length="78" mass="9069">MQTILKKKAKETIDELSEDKVKVAIDFLNYLKEKEDAEATLEILSSNELMEQIRAAEEAIKADKIDEFVEWNKVKRNV</sequence>
<dbReference type="AlphaFoldDB" id="A0A533QDH1"/>
<evidence type="ECO:0000313" key="1">
    <source>
        <dbReference type="EMBL" id="TLD42807.1"/>
    </source>
</evidence>
<evidence type="ECO:0000313" key="2">
    <source>
        <dbReference type="Proteomes" id="UP000319783"/>
    </source>
</evidence>
<dbReference type="Proteomes" id="UP000319783">
    <property type="component" value="Unassembled WGS sequence"/>
</dbReference>